<evidence type="ECO:0000313" key="1">
    <source>
        <dbReference type="EMBL" id="KAB7576119.1"/>
    </source>
</evidence>
<dbReference type="EMBL" id="WEFP01000001">
    <property type="protein sequence ID" value="KAB7576119.1"/>
    <property type="molecule type" value="Genomic_DNA"/>
</dbReference>
<proteinExistence type="predicted"/>
<reference evidence="1 2" key="1">
    <citation type="submission" date="2019-10" db="EMBL/GenBank/DDBJ databases">
        <title>Evolutionary dynamics of vancomycin-resistant Enterococcus faecium during gastrointestinal tract colonization and bloodstream infection in immunocompromised pediatric patients.</title>
        <authorList>
            <person name="Chilambi G.S."/>
            <person name="Nordstrom H.R."/>
            <person name="Evans D.R."/>
            <person name="Ferrolino J."/>
            <person name="Hayden R.T."/>
            <person name="Maron G.M."/>
            <person name="Vo A.N."/>
            <person name="Gilmore M.S."/>
            <person name="Wolf J."/>
            <person name="Rosch J.W."/>
            <person name="Van Tyne D."/>
        </authorList>
    </citation>
    <scope>NUCLEOTIDE SEQUENCE [LARGE SCALE GENOMIC DNA]</scope>
    <source>
        <strain evidence="1 2">VRECG27</strain>
    </source>
</reference>
<dbReference type="Proteomes" id="UP000469871">
    <property type="component" value="Unassembled WGS sequence"/>
</dbReference>
<sequence length="81" mass="9677">MEEIFFCMMVEFLFVSIGFLIMGEAIMIYLFPFDSKDECIFSSIIIFFILACVWILAREIYHQFVLEDGKGIITWFLQKRK</sequence>
<dbReference type="RefSeq" id="WP_033655472.1">
    <property type="nucleotide sequence ID" value="NZ_CP012447.1"/>
</dbReference>
<protein>
    <submittedName>
        <fullName evidence="1">Uncharacterized protein</fullName>
    </submittedName>
</protein>
<organism evidence="1 2">
    <name type="scientific">Enterococcus faecium</name>
    <name type="common">Streptococcus faecium</name>
    <dbReference type="NCBI Taxonomy" id="1352"/>
    <lineage>
        <taxon>Bacteria</taxon>
        <taxon>Bacillati</taxon>
        <taxon>Bacillota</taxon>
        <taxon>Bacilli</taxon>
        <taxon>Lactobacillales</taxon>
        <taxon>Enterococcaceae</taxon>
        <taxon>Enterococcus</taxon>
    </lineage>
</organism>
<evidence type="ECO:0000313" key="2">
    <source>
        <dbReference type="Proteomes" id="UP000469871"/>
    </source>
</evidence>
<comment type="caution">
    <text evidence="1">The sequence shown here is derived from an EMBL/GenBank/DDBJ whole genome shotgun (WGS) entry which is preliminary data.</text>
</comment>
<accession>A0A7V7Y2S7</accession>
<gene>
    <name evidence="1" type="ORF">GBM73_01775</name>
</gene>
<name>A0A7V7Y2S7_ENTFC</name>
<dbReference type="AlphaFoldDB" id="A0A7V7Y2S7"/>